<sequence length="177" mass="20492">MSFPKNKDRLYIVLYLNDGSPSMPQKEDKYHWALAVGPKYEPLPETEGTLFHATINEYDYWEYEEETIQAKPSSNMLVRVVVGRVADMDRLKSLIRQVPVPMHPEDPNWNCVIWVKEALEAVIDDGKALSTSVDSWDKARDEVMWYVEEKMDKRGQVSGVKQKVSTWDMLDGKELIP</sequence>
<protein>
    <submittedName>
        <fullName evidence="1">Uncharacterized protein</fullName>
    </submittedName>
</protein>
<reference evidence="1 2" key="1">
    <citation type="journal article" date="2022" name="New Phytol.">
        <title>Ecological generalism drives hyperdiversity of secondary metabolite gene clusters in xylarialean endophytes.</title>
        <authorList>
            <person name="Franco M.E.E."/>
            <person name="Wisecaver J.H."/>
            <person name="Arnold A.E."/>
            <person name="Ju Y.M."/>
            <person name="Slot J.C."/>
            <person name="Ahrendt S."/>
            <person name="Moore L.P."/>
            <person name="Eastman K.E."/>
            <person name="Scott K."/>
            <person name="Konkel Z."/>
            <person name="Mondo S.J."/>
            <person name="Kuo A."/>
            <person name="Hayes R.D."/>
            <person name="Haridas S."/>
            <person name="Andreopoulos B."/>
            <person name="Riley R."/>
            <person name="LaButti K."/>
            <person name="Pangilinan J."/>
            <person name="Lipzen A."/>
            <person name="Amirebrahimi M."/>
            <person name="Yan J."/>
            <person name="Adam C."/>
            <person name="Keymanesh K."/>
            <person name="Ng V."/>
            <person name="Louie K."/>
            <person name="Northen T."/>
            <person name="Drula E."/>
            <person name="Henrissat B."/>
            <person name="Hsieh H.M."/>
            <person name="Youens-Clark K."/>
            <person name="Lutzoni F."/>
            <person name="Miadlikowska J."/>
            <person name="Eastwood D.C."/>
            <person name="Hamelin R.C."/>
            <person name="Grigoriev I.V."/>
            <person name="U'Ren J.M."/>
        </authorList>
    </citation>
    <scope>NUCLEOTIDE SEQUENCE [LARGE SCALE GENOMIC DNA]</scope>
    <source>
        <strain evidence="1 2">ER1909</strain>
    </source>
</reference>
<evidence type="ECO:0000313" key="1">
    <source>
        <dbReference type="EMBL" id="KAI6090405.1"/>
    </source>
</evidence>
<dbReference type="Proteomes" id="UP001497680">
    <property type="component" value="Unassembled WGS sequence"/>
</dbReference>
<evidence type="ECO:0000313" key="2">
    <source>
        <dbReference type="Proteomes" id="UP001497680"/>
    </source>
</evidence>
<keyword evidence="2" id="KW-1185">Reference proteome</keyword>
<name>A0ACC0DCE9_9PEZI</name>
<gene>
    <name evidence="1" type="ORF">F4821DRAFT_275078</name>
</gene>
<comment type="caution">
    <text evidence="1">The sequence shown here is derived from an EMBL/GenBank/DDBJ whole genome shotgun (WGS) entry which is preliminary data.</text>
</comment>
<organism evidence="1 2">
    <name type="scientific">Hypoxylon rubiginosum</name>
    <dbReference type="NCBI Taxonomy" id="110542"/>
    <lineage>
        <taxon>Eukaryota</taxon>
        <taxon>Fungi</taxon>
        <taxon>Dikarya</taxon>
        <taxon>Ascomycota</taxon>
        <taxon>Pezizomycotina</taxon>
        <taxon>Sordariomycetes</taxon>
        <taxon>Xylariomycetidae</taxon>
        <taxon>Xylariales</taxon>
        <taxon>Hypoxylaceae</taxon>
        <taxon>Hypoxylon</taxon>
    </lineage>
</organism>
<proteinExistence type="predicted"/>
<dbReference type="EMBL" id="MU394291">
    <property type="protein sequence ID" value="KAI6090405.1"/>
    <property type="molecule type" value="Genomic_DNA"/>
</dbReference>
<accession>A0ACC0DCE9</accession>